<dbReference type="PROSITE" id="PS50975">
    <property type="entry name" value="ATP_GRASP"/>
    <property type="match status" value="1"/>
</dbReference>
<dbReference type="InterPro" id="IPR051538">
    <property type="entry name" value="Acyl-CoA_Synth/Transferase"/>
</dbReference>
<dbReference type="SMART" id="SM00881">
    <property type="entry name" value="CoA_binding"/>
    <property type="match status" value="1"/>
</dbReference>
<dbReference type="SUPFAM" id="SSF52210">
    <property type="entry name" value="Succinyl-CoA synthetase domains"/>
    <property type="match status" value="2"/>
</dbReference>
<dbReference type="InterPro" id="IPR016102">
    <property type="entry name" value="Succinyl-CoA_synth-like"/>
</dbReference>
<dbReference type="PANTHER" id="PTHR43334">
    <property type="entry name" value="ACETATE--COA LIGASE [ADP-FORMING]"/>
    <property type="match status" value="1"/>
</dbReference>
<dbReference type="eggNOG" id="COG1042">
    <property type="taxonomic scope" value="Bacteria"/>
</dbReference>
<dbReference type="Gene3D" id="3.40.50.720">
    <property type="entry name" value="NAD(P)-binding Rossmann-like Domain"/>
    <property type="match status" value="1"/>
</dbReference>
<dbReference type="SUPFAM" id="SSF55729">
    <property type="entry name" value="Acyl-CoA N-acyltransferases (Nat)"/>
    <property type="match status" value="1"/>
</dbReference>
<dbReference type="eggNOG" id="COG1670">
    <property type="taxonomic scope" value="Bacteria"/>
</dbReference>
<dbReference type="PANTHER" id="PTHR43334:SF1">
    <property type="entry name" value="3-HYDROXYPROPIONATE--COA LIGASE [ADP-FORMING]"/>
    <property type="match status" value="1"/>
</dbReference>
<dbReference type="Gene3D" id="3.30.1490.20">
    <property type="entry name" value="ATP-grasp fold, A domain"/>
    <property type="match status" value="1"/>
</dbReference>
<evidence type="ECO:0000259" key="6">
    <source>
        <dbReference type="PROSITE" id="PS50975"/>
    </source>
</evidence>
<proteinExistence type="inferred from homology"/>
<dbReference type="InterPro" id="IPR011761">
    <property type="entry name" value="ATP-grasp"/>
</dbReference>
<dbReference type="InterPro" id="IPR016181">
    <property type="entry name" value="Acyl_CoA_acyltransferase"/>
</dbReference>
<dbReference type="Pfam" id="PF13607">
    <property type="entry name" value="Succ_CoA_lig"/>
    <property type="match status" value="1"/>
</dbReference>
<dbReference type="PROSITE" id="PS51186">
    <property type="entry name" value="GNAT"/>
    <property type="match status" value="1"/>
</dbReference>
<dbReference type="Pfam" id="PF13549">
    <property type="entry name" value="ATP-grasp_5"/>
    <property type="match status" value="1"/>
</dbReference>
<dbReference type="GO" id="GO:0046872">
    <property type="term" value="F:metal ion binding"/>
    <property type="evidence" value="ECO:0007669"/>
    <property type="project" value="InterPro"/>
</dbReference>
<gene>
    <name evidence="8" type="ordered locus">Halhy_2811</name>
</gene>
<sequence>MKQKLDKIFKPQSLALIGDFIGVDTPGYRLVHNLAQAGFRGQIYTVAPSGQAPGGPASFTAIADLPTRVDLAMISTPPDQWEAHLNECGKAGVGSVALVASDQFYPEEVLHAYRQKAQQICRQHQIRMLGPNSMGFIAPHQRLNASFSTKMPLPGNLALISQSGALLSSILDWSVEQRVGFSYVVGPGAMTNIDFADLIDYFGSDSQTSCILIYMESLKNARRFMSAARAFARYKPIIVLKAGRSEEGVKAAFSHTATLTGNDAAFDAAFRRAGVIRVNTVAQLFNLAQALAMQPRPRGNHLAIVTNGGGPGVLATDHLIQHQGQLAKLSDRSIQALTGILNTSQFNHNPVDLPDQFNPEQYALAVQTCLRDEGADGVLAILSPHSAEQAIAVAEALVKAARNNNKPLFTAWMGEGEVKAARKILEAARIPNYRFPESAVDAFIRIHRYVRDLELLYETPPAIPKDFEPDVAKARAIIQNTRAQKRQVLLDHEAKALLAAYQIPVNRGVLCQTVDEAAAAGKQLGYPLALKLVSPDIGHKTDVGGVSLHLQDENALRLAFRNTLHNLETQRPGARAAGVIVEKMIYRPFEIIIGAKKDPVFGPVIVFGRGGIAVEVFKDTQMGLPPLNMALAQRLIEGTRMYPLLRGYRGLPGSNLAELDYLLCKFSYLVMDFPEIKEIEMNPLLADANGGIVVDATVVLEENHLEQSGPEYRHLVISPYPGKKYTKIVTLKSGEVVTLRPIRPEDEPALARMLQGVSNDSLYMRFFGYIPKITHAWMIRFTHIDYDREMAIVAEISRGASRELLGSVRIIEDAWRETAEYSILIADHFQGRGLGNIMTDYILDIARDRKISKIVASVLSQNGPMIKLFEKRGFRFDKSDMEVYEVELDL</sequence>
<dbReference type="InterPro" id="IPR032875">
    <property type="entry name" value="Succ_CoA_lig_flav_dom"/>
</dbReference>
<keyword evidence="3 5" id="KW-0067">ATP-binding</keyword>
<dbReference type="GO" id="GO:0005524">
    <property type="term" value="F:ATP binding"/>
    <property type="evidence" value="ECO:0007669"/>
    <property type="project" value="UniProtKB-UniRule"/>
</dbReference>
<dbReference type="EMBL" id="CP002691">
    <property type="protein sequence ID" value="AEE50677.1"/>
    <property type="molecule type" value="Genomic_DNA"/>
</dbReference>
<evidence type="ECO:0000256" key="5">
    <source>
        <dbReference type="PROSITE-ProRule" id="PRU00409"/>
    </source>
</evidence>
<dbReference type="AlphaFoldDB" id="F4L318"/>
<keyword evidence="1" id="KW-0436">Ligase</keyword>
<evidence type="ECO:0000256" key="1">
    <source>
        <dbReference type="ARBA" id="ARBA00022598"/>
    </source>
</evidence>
<dbReference type="HOGENOM" id="CLU_007415_0_2_10"/>
<dbReference type="InterPro" id="IPR000182">
    <property type="entry name" value="GNAT_dom"/>
</dbReference>
<dbReference type="Pfam" id="PF13302">
    <property type="entry name" value="Acetyltransf_3"/>
    <property type="match status" value="1"/>
</dbReference>
<dbReference type="STRING" id="760192.Halhy_2811"/>
<dbReference type="Gene3D" id="3.40.50.261">
    <property type="entry name" value="Succinyl-CoA synthetase domains"/>
    <property type="match status" value="2"/>
</dbReference>
<evidence type="ECO:0000256" key="3">
    <source>
        <dbReference type="ARBA" id="ARBA00022840"/>
    </source>
</evidence>
<feature type="domain" description="ATP-grasp" evidence="6">
    <location>
        <begin position="495"/>
        <end position="531"/>
    </location>
</feature>
<keyword evidence="2 5" id="KW-0547">Nucleotide-binding</keyword>
<evidence type="ECO:0000259" key="7">
    <source>
        <dbReference type="PROSITE" id="PS51186"/>
    </source>
</evidence>
<dbReference type="Gene3D" id="3.30.470.20">
    <property type="entry name" value="ATP-grasp fold, B domain"/>
    <property type="match status" value="1"/>
</dbReference>
<reference key="2">
    <citation type="submission" date="2011-04" db="EMBL/GenBank/DDBJ databases">
        <title>Complete sequence of chromosome of Haliscomenobacter hydrossis DSM 1100.</title>
        <authorList>
            <consortium name="US DOE Joint Genome Institute (JGI-PGF)"/>
            <person name="Lucas S."/>
            <person name="Han J."/>
            <person name="Lapidus A."/>
            <person name="Bruce D."/>
            <person name="Goodwin L."/>
            <person name="Pitluck S."/>
            <person name="Peters L."/>
            <person name="Kyrpides N."/>
            <person name="Mavromatis K."/>
            <person name="Ivanova N."/>
            <person name="Ovchinnikova G."/>
            <person name="Pagani I."/>
            <person name="Daligault H."/>
            <person name="Detter J.C."/>
            <person name="Han C."/>
            <person name="Land M."/>
            <person name="Hauser L."/>
            <person name="Markowitz V."/>
            <person name="Cheng J.-F."/>
            <person name="Hugenholtz P."/>
            <person name="Woyke T."/>
            <person name="Wu D."/>
            <person name="Verbarg S."/>
            <person name="Frueling A."/>
            <person name="Brambilla E."/>
            <person name="Klenk H.-P."/>
            <person name="Eisen J.A."/>
        </authorList>
    </citation>
    <scope>NUCLEOTIDE SEQUENCE</scope>
    <source>
        <strain>DSM 1100</strain>
    </source>
</reference>
<evidence type="ECO:0000313" key="8">
    <source>
        <dbReference type="EMBL" id="AEE50677.1"/>
    </source>
</evidence>
<dbReference type="InterPro" id="IPR003781">
    <property type="entry name" value="CoA-bd"/>
</dbReference>
<dbReference type="RefSeq" id="WP_013765225.1">
    <property type="nucleotide sequence ID" value="NC_015510.1"/>
</dbReference>
<dbReference type="Pfam" id="PF13380">
    <property type="entry name" value="CoA_binding_2"/>
    <property type="match status" value="1"/>
</dbReference>
<reference evidence="8 9" key="1">
    <citation type="journal article" date="2011" name="Stand. Genomic Sci.">
        <title>Complete genome sequence of Haliscomenobacter hydrossis type strain (O).</title>
        <authorList>
            <consortium name="US DOE Joint Genome Institute (JGI-PGF)"/>
            <person name="Daligault H."/>
            <person name="Lapidus A."/>
            <person name="Zeytun A."/>
            <person name="Nolan M."/>
            <person name="Lucas S."/>
            <person name="Del Rio T.G."/>
            <person name="Tice H."/>
            <person name="Cheng J.F."/>
            <person name="Tapia R."/>
            <person name="Han C."/>
            <person name="Goodwin L."/>
            <person name="Pitluck S."/>
            <person name="Liolios K."/>
            <person name="Pagani I."/>
            <person name="Ivanova N."/>
            <person name="Huntemann M."/>
            <person name="Mavromatis K."/>
            <person name="Mikhailova N."/>
            <person name="Pati A."/>
            <person name="Chen A."/>
            <person name="Palaniappan K."/>
            <person name="Land M."/>
            <person name="Hauser L."/>
            <person name="Brambilla E.M."/>
            <person name="Rohde M."/>
            <person name="Verbarg S."/>
            <person name="Goker M."/>
            <person name="Bristow J."/>
            <person name="Eisen J.A."/>
            <person name="Markowitz V."/>
            <person name="Hugenholtz P."/>
            <person name="Kyrpides N.C."/>
            <person name="Klenk H.P."/>
            <person name="Woyke T."/>
        </authorList>
    </citation>
    <scope>NUCLEOTIDE SEQUENCE [LARGE SCALE GENOMIC DNA]</scope>
    <source>
        <strain evidence="9">ATCC 27775 / DSM 1100 / LMG 10767 / O</strain>
    </source>
</reference>
<feature type="domain" description="N-acetyltransferase" evidence="7">
    <location>
        <begin position="737"/>
        <end position="890"/>
    </location>
</feature>
<dbReference type="OrthoDB" id="9807426at2"/>
<protein>
    <submittedName>
        <fullName evidence="8">GCN5-related N-acetyltransferase</fullName>
    </submittedName>
</protein>
<dbReference type="eggNOG" id="COG0045">
    <property type="taxonomic scope" value="Bacteria"/>
</dbReference>
<dbReference type="FunFam" id="3.30.1490.20:FF:000020">
    <property type="entry name" value="Protein lysine acetyltransferase"/>
    <property type="match status" value="1"/>
</dbReference>
<dbReference type="SUPFAM" id="SSF56059">
    <property type="entry name" value="Glutathione synthetase ATP-binding domain-like"/>
    <property type="match status" value="1"/>
</dbReference>
<evidence type="ECO:0000313" key="9">
    <source>
        <dbReference type="Proteomes" id="UP000008461"/>
    </source>
</evidence>
<dbReference type="SUPFAM" id="SSF51735">
    <property type="entry name" value="NAD(P)-binding Rossmann-fold domains"/>
    <property type="match status" value="1"/>
</dbReference>
<evidence type="ECO:0000256" key="2">
    <source>
        <dbReference type="ARBA" id="ARBA00022741"/>
    </source>
</evidence>
<dbReference type="GO" id="GO:0016874">
    <property type="term" value="F:ligase activity"/>
    <property type="evidence" value="ECO:0007669"/>
    <property type="project" value="UniProtKB-KW"/>
</dbReference>
<accession>F4L318</accession>
<name>F4L318_HALH1</name>
<dbReference type="KEGG" id="hhy:Halhy_2811"/>
<evidence type="ECO:0000256" key="4">
    <source>
        <dbReference type="ARBA" id="ARBA00060888"/>
    </source>
</evidence>
<dbReference type="Proteomes" id="UP000008461">
    <property type="component" value="Chromosome"/>
</dbReference>
<organism evidence="8 9">
    <name type="scientific">Haliscomenobacter hydrossis (strain ATCC 27775 / DSM 1100 / LMG 10767 / O)</name>
    <dbReference type="NCBI Taxonomy" id="760192"/>
    <lineage>
        <taxon>Bacteria</taxon>
        <taxon>Pseudomonadati</taxon>
        <taxon>Bacteroidota</taxon>
        <taxon>Saprospiria</taxon>
        <taxon>Saprospirales</taxon>
        <taxon>Haliscomenobacteraceae</taxon>
        <taxon>Haliscomenobacter</taxon>
    </lineage>
</organism>
<dbReference type="Gene3D" id="3.40.630.30">
    <property type="match status" value="1"/>
</dbReference>
<dbReference type="InterPro" id="IPR013815">
    <property type="entry name" value="ATP_grasp_subdomain_1"/>
</dbReference>
<dbReference type="GO" id="GO:0016747">
    <property type="term" value="F:acyltransferase activity, transferring groups other than amino-acyl groups"/>
    <property type="evidence" value="ECO:0007669"/>
    <property type="project" value="InterPro"/>
</dbReference>
<keyword evidence="9" id="KW-1185">Reference proteome</keyword>
<dbReference type="InterPro" id="IPR036291">
    <property type="entry name" value="NAD(P)-bd_dom_sf"/>
</dbReference>
<comment type="similarity">
    <text evidence="4">In the N-terminal section; belongs to the acetate CoA ligase alpha subunit family.</text>
</comment>